<evidence type="ECO:0000313" key="5">
    <source>
        <dbReference type="EMBL" id="MFC4298031.1"/>
    </source>
</evidence>
<evidence type="ECO:0000313" key="6">
    <source>
        <dbReference type="Proteomes" id="UP001595756"/>
    </source>
</evidence>
<keyword evidence="6" id="KW-1185">Reference proteome</keyword>
<dbReference type="PANTHER" id="PTHR46796:SF6">
    <property type="entry name" value="ARAC SUBFAMILY"/>
    <property type="match status" value="1"/>
</dbReference>
<evidence type="ECO:0000256" key="1">
    <source>
        <dbReference type="ARBA" id="ARBA00023015"/>
    </source>
</evidence>
<dbReference type="RefSeq" id="WP_376812597.1">
    <property type="nucleotide sequence ID" value="NZ_JBHSDY010000005.1"/>
</dbReference>
<gene>
    <name evidence="5" type="ORF">ACFO0J_08255</name>
</gene>
<proteinExistence type="predicted"/>
<keyword evidence="2" id="KW-0238">DNA-binding</keyword>
<dbReference type="EMBL" id="JBHSDY010000005">
    <property type="protein sequence ID" value="MFC4298031.1"/>
    <property type="molecule type" value="Genomic_DNA"/>
</dbReference>
<sequence length="346" mass="39316">MEREPTYLSETDDVFAFATGRPHTHVFQTTGTGHVDSRSRYEYWTDTQVRHITADRPDAAQRKDFRARITSLATATMEVHYAEMDAFSATRTQRDIRTVPSEELALFFLFEGSLQARQGDYQASSIGPDDFYLYDACRPQRLEFSRSRLIQFDLSRERLNAVCGGRAPAPGAVTDALRRSGLTPMLRLHLRQFPHAYYALSPQEHMVMQSATESLILTVISAALMSDSDATATSLRLAEAGRRYIHLHLDNPEFDIAAMVRHLGCSRAALYRAFKLAGVPVAAYLREQRLQKLHQMLRNPWETRPIAALAPLCGLYDIPNVNQMFRRRFGVSPSHVRQHETKRAVT</sequence>
<name>A0ABV8S0D1_9BURK</name>
<dbReference type="PANTHER" id="PTHR46796">
    <property type="entry name" value="HTH-TYPE TRANSCRIPTIONAL ACTIVATOR RHAS-RELATED"/>
    <property type="match status" value="1"/>
</dbReference>
<dbReference type="InterPro" id="IPR018060">
    <property type="entry name" value="HTH_AraC"/>
</dbReference>
<organism evidence="5 6">
    <name type="scientific">Castellaniella hirudinis</name>
    <dbReference type="NCBI Taxonomy" id="1144617"/>
    <lineage>
        <taxon>Bacteria</taxon>
        <taxon>Pseudomonadati</taxon>
        <taxon>Pseudomonadota</taxon>
        <taxon>Betaproteobacteria</taxon>
        <taxon>Burkholderiales</taxon>
        <taxon>Alcaligenaceae</taxon>
        <taxon>Castellaniella</taxon>
    </lineage>
</organism>
<accession>A0ABV8S0D1</accession>
<protein>
    <submittedName>
        <fullName evidence="5">Helix-turn-helix domain-containing protein</fullName>
    </submittedName>
</protein>
<keyword evidence="1" id="KW-0805">Transcription regulation</keyword>
<keyword evidence="3" id="KW-0804">Transcription</keyword>
<evidence type="ECO:0000256" key="3">
    <source>
        <dbReference type="ARBA" id="ARBA00023163"/>
    </source>
</evidence>
<reference evidence="6" key="1">
    <citation type="journal article" date="2019" name="Int. J. Syst. Evol. Microbiol.">
        <title>The Global Catalogue of Microorganisms (GCM) 10K type strain sequencing project: providing services to taxonomists for standard genome sequencing and annotation.</title>
        <authorList>
            <consortium name="The Broad Institute Genomics Platform"/>
            <consortium name="The Broad Institute Genome Sequencing Center for Infectious Disease"/>
            <person name="Wu L."/>
            <person name="Ma J."/>
        </authorList>
    </citation>
    <scope>NUCLEOTIDE SEQUENCE [LARGE SCALE GENOMIC DNA]</scope>
    <source>
        <strain evidence="6">CGMCC 1.19029</strain>
    </source>
</reference>
<dbReference type="Proteomes" id="UP001595756">
    <property type="component" value="Unassembled WGS sequence"/>
</dbReference>
<dbReference type="InterPro" id="IPR050204">
    <property type="entry name" value="AraC_XylS_family_regulators"/>
</dbReference>
<evidence type="ECO:0000259" key="4">
    <source>
        <dbReference type="PROSITE" id="PS01124"/>
    </source>
</evidence>
<dbReference type="Gene3D" id="1.10.10.60">
    <property type="entry name" value="Homeodomain-like"/>
    <property type="match status" value="1"/>
</dbReference>
<feature type="domain" description="HTH araC/xylS-type" evidence="4">
    <location>
        <begin position="239"/>
        <end position="339"/>
    </location>
</feature>
<dbReference type="Pfam" id="PF12833">
    <property type="entry name" value="HTH_18"/>
    <property type="match status" value="1"/>
</dbReference>
<dbReference type="PROSITE" id="PS01124">
    <property type="entry name" value="HTH_ARAC_FAMILY_2"/>
    <property type="match status" value="1"/>
</dbReference>
<dbReference type="SMART" id="SM00342">
    <property type="entry name" value="HTH_ARAC"/>
    <property type="match status" value="1"/>
</dbReference>
<evidence type="ECO:0000256" key="2">
    <source>
        <dbReference type="ARBA" id="ARBA00023125"/>
    </source>
</evidence>
<comment type="caution">
    <text evidence="5">The sequence shown here is derived from an EMBL/GenBank/DDBJ whole genome shotgun (WGS) entry which is preliminary data.</text>
</comment>